<organism evidence="1">
    <name type="scientific">Eutreptiella gymnastica</name>
    <dbReference type="NCBI Taxonomy" id="73025"/>
    <lineage>
        <taxon>Eukaryota</taxon>
        <taxon>Discoba</taxon>
        <taxon>Euglenozoa</taxon>
        <taxon>Euglenida</taxon>
        <taxon>Spirocuta</taxon>
        <taxon>Euglenophyceae</taxon>
        <taxon>Eutreptiales</taxon>
        <taxon>Eutreptiaceae</taxon>
        <taxon>Eutreptiella</taxon>
    </lineage>
</organism>
<evidence type="ECO:0000313" key="1">
    <source>
        <dbReference type="EMBL" id="CAE0838134.1"/>
    </source>
</evidence>
<gene>
    <name evidence="1" type="ORF">EGYM00163_LOCUS49506</name>
</gene>
<dbReference type="AlphaFoldDB" id="A0A7S4GIL8"/>
<proteinExistence type="predicted"/>
<dbReference type="EMBL" id="HBJA01143864">
    <property type="protein sequence ID" value="CAE0838134.1"/>
    <property type="molecule type" value="Transcribed_RNA"/>
</dbReference>
<reference evidence="1" key="1">
    <citation type="submission" date="2021-01" db="EMBL/GenBank/DDBJ databases">
        <authorList>
            <person name="Corre E."/>
            <person name="Pelletier E."/>
            <person name="Niang G."/>
            <person name="Scheremetjew M."/>
            <person name="Finn R."/>
            <person name="Kale V."/>
            <person name="Holt S."/>
            <person name="Cochrane G."/>
            <person name="Meng A."/>
            <person name="Brown T."/>
            <person name="Cohen L."/>
        </authorList>
    </citation>
    <scope>NUCLEOTIDE SEQUENCE</scope>
    <source>
        <strain evidence="1">CCMP1594</strain>
    </source>
</reference>
<accession>A0A7S4GIL8</accession>
<sequence>MSKMTLRLGQAALMGNVWFFYILGRVKFMDEIDAADVNRDKYRLYWVDYAPVGCSGVFFRDHPRVSASVSESGWPRNGAIIQAYRLESHPQWLQVPKGLYLPMFWPPEDGGRQVITEIDTEGRDITGWHLEGWRFWHTYIVPPKLKESK</sequence>
<protein>
    <submittedName>
        <fullName evidence="1">Uncharacterized protein</fullName>
    </submittedName>
</protein>
<name>A0A7S4GIL8_9EUGL</name>